<name>A0A9Q8SWT8_9PEZI</name>
<dbReference type="EMBL" id="CP019477">
    <property type="protein sequence ID" value="UQC84565.1"/>
    <property type="molecule type" value="Genomic_DNA"/>
</dbReference>
<dbReference type="GeneID" id="73344048"/>
<gene>
    <name evidence="1" type="ORF">CLUP02_10062</name>
</gene>
<keyword evidence="2" id="KW-1185">Reference proteome</keyword>
<dbReference type="AlphaFoldDB" id="A0A9Q8SWT8"/>
<proteinExistence type="predicted"/>
<organism evidence="1 2">
    <name type="scientific">Colletotrichum lupini</name>
    <dbReference type="NCBI Taxonomy" id="145971"/>
    <lineage>
        <taxon>Eukaryota</taxon>
        <taxon>Fungi</taxon>
        <taxon>Dikarya</taxon>
        <taxon>Ascomycota</taxon>
        <taxon>Pezizomycotina</taxon>
        <taxon>Sordariomycetes</taxon>
        <taxon>Hypocreomycetidae</taxon>
        <taxon>Glomerellales</taxon>
        <taxon>Glomerellaceae</taxon>
        <taxon>Colletotrichum</taxon>
        <taxon>Colletotrichum acutatum species complex</taxon>
    </lineage>
</organism>
<protein>
    <submittedName>
        <fullName evidence="1">Uncharacterized protein</fullName>
    </submittedName>
</protein>
<dbReference type="Proteomes" id="UP000830671">
    <property type="component" value="Chromosome 5"/>
</dbReference>
<evidence type="ECO:0000313" key="2">
    <source>
        <dbReference type="Proteomes" id="UP000830671"/>
    </source>
</evidence>
<dbReference type="KEGG" id="clup:CLUP02_10062"/>
<sequence length="83" mass="9126">MARKWGASLYHIGGDVSEVPSSADGGREGHNAGRRMASNMVYHLTNSRIASRHVVSPIGLMSIRGRQVYALPWTNGHLHYQVV</sequence>
<accession>A0A9Q8SWT8</accession>
<evidence type="ECO:0000313" key="1">
    <source>
        <dbReference type="EMBL" id="UQC84565.1"/>
    </source>
</evidence>
<dbReference type="RefSeq" id="XP_049146182.1">
    <property type="nucleotide sequence ID" value="XM_049289038.1"/>
</dbReference>
<reference evidence="1" key="1">
    <citation type="journal article" date="2021" name="Mol. Plant Microbe Interact.">
        <title>Complete Genome Sequence of the Plant-Pathogenic Fungus Colletotrichum lupini.</title>
        <authorList>
            <person name="Baroncelli R."/>
            <person name="Pensec F."/>
            <person name="Da Lio D."/>
            <person name="Boufleur T."/>
            <person name="Vicente I."/>
            <person name="Sarrocco S."/>
            <person name="Picot A."/>
            <person name="Baraldi E."/>
            <person name="Sukno S."/>
            <person name="Thon M."/>
            <person name="Le Floch G."/>
        </authorList>
    </citation>
    <scope>NUCLEOTIDE SEQUENCE</scope>
    <source>
        <strain evidence="1">IMI 504893</strain>
    </source>
</reference>